<dbReference type="AlphaFoldDB" id="D4DNU1"/>
<reference evidence="1 2" key="1">
    <citation type="submission" date="2010-02" db="EMBL/GenBank/DDBJ databases">
        <authorList>
            <person name="Weinstock G."/>
            <person name="Sodergren E."/>
            <person name="Clifton S."/>
            <person name="Fulton L."/>
            <person name="Fulton B."/>
            <person name="Courtney L."/>
            <person name="Fronick C."/>
            <person name="Harrison M."/>
            <person name="Strong C."/>
            <person name="Farmer C."/>
            <person name="Delahaunty K."/>
            <person name="Markovic C."/>
            <person name="Hall O."/>
            <person name="Minx P."/>
            <person name="Tomlinson C."/>
            <person name="Mitreva M."/>
            <person name="Nelson J."/>
            <person name="Hou S."/>
            <person name="Wollam A."/>
            <person name="Pepin K.H."/>
            <person name="Johnson M."/>
            <person name="Bhonagiri V."/>
            <person name="Zhang X."/>
            <person name="Suruliraj S."/>
            <person name="Warren W."/>
            <person name="Chinwalla A."/>
            <person name="Mardis E.R."/>
            <person name="Wilson R.K."/>
        </authorList>
    </citation>
    <scope>NUCLEOTIDE SEQUENCE [LARGE SCALE GENOMIC DNA]</scope>
    <source>
        <strain evidence="1 2">ATCC 29315</strain>
    </source>
</reference>
<proteinExistence type="predicted"/>
<dbReference type="EMBL" id="ADBF01000016">
    <property type="protein sequence ID" value="EFE50567.1"/>
    <property type="molecule type" value="Genomic_DNA"/>
</dbReference>
<comment type="caution">
    <text evidence="1">The sequence shown here is derived from an EMBL/GenBank/DDBJ whole genome shotgun (WGS) entry which is preliminary data.</text>
</comment>
<dbReference type="Proteomes" id="UP000005536">
    <property type="component" value="Unassembled WGS sequence"/>
</dbReference>
<gene>
    <name evidence="1" type="ORF">NEIELOOT_00725</name>
</gene>
<protein>
    <submittedName>
        <fullName evidence="1">Uncharacterized protein</fullName>
    </submittedName>
</protein>
<organism evidence="1 2">
    <name type="scientific">Neisseria elongata subsp. glycolytica ATCC 29315</name>
    <dbReference type="NCBI Taxonomy" id="546263"/>
    <lineage>
        <taxon>Bacteria</taxon>
        <taxon>Pseudomonadati</taxon>
        <taxon>Pseudomonadota</taxon>
        <taxon>Betaproteobacteria</taxon>
        <taxon>Neisseriales</taxon>
        <taxon>Neisseriaceae</taxon>
        <taxon>Neisseria</taxon>
    </lineage>
</organism>
<sequence length="130" mass="14995">MVRPANLRKFKSPLITDYFPYISVQKITHFLSNQSKSWCKFFPAPALLKPTPHKDFRRFFLLPTQCKNKHLPTNAGQTVICRQNIFVIIQFLQLADAILALRPSEKSTFRRPLSSEYSLQRITAADIASI</sequence>
<name>D4DNU1_NEIEG</name>
<evidence type="ECO:0000313" key="1">
    <source>
        <dbReference type="EMBL" id="EFE50567.1"/>
    </source>
</evidence>
<accession>D4DNU1</accession>
<evidence type="ECO:0000313" key="2">
    <source>
        <dbReference type="Proteomes" id="UP000005536"/>
    </source>
</evidence>